<dbReference type="RefSeq" id="WP_371570144.1">
    <property type="nucleotide sequence ID" value="NZ_JASMRN010000007.1"/>
</dbReference>
<dbReference type="InterPro" id="IPR010559">
    <property type="entry name" value="Sig_transdc_His_kin_internal"/>
</dbReference>
<evidence type="ECO:0000256" key="1">
    <source>
        <dbReference type="SAM" id="Phobius"/>
    </source>
</evidence>
<keyword evidence="1" id="KW-0812">Transmembrane</keyword>
<keyword evidence="1" id="KW-0472">Membrane</keyword>
<evidence type="ECO:0000313" key="3">
    <source>
        <dbReference type="EMBL" id="MEZ7515667.1"/>
    </source>
</evidence>
<keyword evidence="3" id="KW-0808">Transferase</keyword>
<dbReference type="InterPro" id="IPR036890">
    <property type="entry name" value="HATPase_C_sf"/>
</dbReference>
<feature type="transmembrane region" description="Helical" evidence="1">
    <location>
        <begin position="40"/>
        <end position="59"/>
    </location>
</feature>
<dbReference type="EMBL" id="JASMRN010000007">
    <property type="protein sequence ID" value="MEZ7515667.1"/>
    <property type="molecule type" value="Genomic_DNA"/>
</dbReference>
<feature type="transmembrane region" description="Helical" evidence="1">
    <location>
        <begin position="9"/>
        <end position="28"/>
    </location>
</feature>
<name>A0ABV4KDN0_9FLAO</name>
<accession>A0ABV4KDN0</accession>
<gene>
    <name evidence="3" type="ORF">QO192_10290</name>
</gene>
<dbReference type="PANTHER" id="PTHR34220:SF7">
    <property type="entry name" value="SENSOR HISTIDINE KINASE YPDA"/>
    <property type="match status" value="1"/>
</dbReference>
<evidence type="ECO:0000313" key="4">
    <source>
        <dbReference type="Proteomes" id="UP001568894"/>
    </source>
</evidence>
<organism evidence="3 4">
    <name type="scientific">Flavobacterium frigidarium</name>
    <dbReference type="NCBI Taxonomy" id="99286"/>
    <lineage>
        <taxon>Bacteria</taxon>
        <taxon>Pseudomonadati</taxon>
        <taxon>Bacteroidota</taxon>
        <taxon>Flavobacteriia</taxon>
        <taxon>Flavobacteriales</taxon>
        <taxon>Flavobacteriaceae</taxon>
        <taxon>Flavobacterium</taxon>
    </lineage>
</organism>
<keyword evidence="3" id="KW-0418">Kinase</keyword>
<dbReference type="InterPro" id="IPR050640">
    <property type="entry name" value="Bact_2-comp_sensor_kinase"/>
</dbReference>
<feature type="transmembrane region" description="Helical" evidence="1">
    <location>
        <begin position="71"/>
        <end position="88"/>
    </location>
</feature>
<comment type="caution">
    <text evidence="3">The sequence shown here is derived from an EMBL/GenBank/DDBJ whole genome shotgun (WGS) entry which is preliminary data.</text>
</comment>
<dbReference type="PANTHER" id="PTHR34220">
    <property type="entry name" value="SENSOR HISTIDINE KINASE YPDA"/>
    <property type="match status" value="1"/>
</dbReference>
<dbReference type="Pfam" id="PF06580">
    <property type="entry name" value="His_kinase"/>
    <property type="match status" value="1"/>
</dbReference>
<protein>
    <submittedName>
        <fullName evidence="3">Histidine kinase</fullName>
    </submittedName>
</protein>
<reference evidence="3 4" key="1">
    <citation type="submission" date="2023-05" db="EMBL/GenBank/DDBJ databases">
        <title>Adaptations of aquatic viruses from atmosphere-close ecosystems of the Central Arctic Ocean.</title>
        <authorList>
            <person name="Rahlff J."/>
            <person name="Holmfeldt K."/>
        </authorList>
    </citation>
    <scope>NUCLEOTIDE SEQUENCE [LARGE SCALE GENOMIC DNA]</scope>
    <source>
        <strain evidence="3 4">Arc14</strain>
    </source>
</reference>
<sequence length="344" mass="40128">MNFIKSKSGIVFFHLMVWLLLFSLPYLLSSGQSQEIRNVIVHSWIPLSLYAVLFYLNYFVLVDRFLFEKKMVLYIVVNVILIVLFVWLNSKIREVFFAEFLANEKLDLKKPPRKFFIYIDMIAFGVPVVFSLALKTIQRWGKTEAERVEAANIKLQSELQHLKYQLQPHFFFNSLNNIYSLVDVSPDLAKQTIHSLGKLMRYLLYETNNEKVSLKNEINFMTNYIELMKLRLYDNTTVHYSFPDLKTDIQIAPLLFISLIENAFKHGVSADKASAIVFEMKIEDKQLTFYSENQNFPKTDVDKSGSGIGLDNVEKRLSLLYPDQFSFIEKVEEGIFSVCLKIEV</sequence>
<dbReference type="Proteomes" id="UP001568894">
    <property type="component" value="Unassembled WGS sequence"/>
</dbReference>
<dbReference type="SUPFAM" id="SSF55874">
    <property type="entry name" value="ATPase domain of HSP90 chaperone/DNA topoisomerase II/histidine kinase"/>
    <property type="match status" value="1"/>
</dbReference>
<dbReference type="GO" id="GO:0016301">
    <property type="term" value="F:kinase activity"/>
    <property type="evidence" value="ECO:0007669"/>
    <property type="project" value="UniProtKB-KW"/>
</dbReference>
<feature type="domain" description="Signal transduction histidine kinase internal region" evidence="2">
    <location>
        <begin position="157"/>
        <end position="234"/>
    </location>
</feature>
<keyword evidence="4" id="KW-1185">Reference proteome</keyword>
<feature type="transmembrane region" description="Helical" evidence="1">
    <location>
        <begin position="115"/>
        <end position="134"/>
    </location>
</feature>
<evidence type="ECO:0000259" key="2">
    <source>
        <dbReference type="Pfam" id="PF06580"/>
    </source>
</evidence>
<proteinExistence type="predicted"/>
<keyword evidence="1" id="KW-1133">Transmembrane helix</keyword>